<protein>
    <recommendedName>
        <fullName evidence="11">Type I restriction enzyme endonuclease subunit</fullName>
        <shortName evidence="11">R protein</shortName>
        <ecNumber evidence="11">3.1.21.3</ecNumber>
    </recommendedName>
</protein>
<evidence type="ECO:0000256" key="1">
    <source>
        <dbReference type="ARBA" id="ARBA00000851"/>
    </source>
</evidence>
<dbReference type="Gene3D" id="3.40.50.300">
    <property type="entry name" value="P-loop containing nucleotide triphosphate hydrolases"/>
    <property type="match status" value="2"/>
</dbReference>
<keyword evidence="6 11" id="KW-0680">Restriction system</keyword>
<evidence type="ECO:0000256" key="7">
    <source>
        <dbReference type="ARBA" id="ARBA00022759"/>
    </source>
</evidence>
<evidence type="ECO:0000256" key="10">
    <source>
        <dbReference type="ARBA" id="ARBA00023125"/>
    </source>
</evidence>
<dbReference type="CDD" id="cd18030">
    <property type="entry name" value="DEXHc_RE_I_HsdR"/>
    <property type="match status" value="1"/>
</dbReference>
<evidence type="ECO:0000256" key="2">
    <source>
        <dbReference type="ARBA" id="ARBA00008598"/>
    </source>
</evidence>
<dbReference type="InterPro" id="IPR027417">
    <property type="entry name" value="P-loop_NTPase"/>
</dbReference>
<dbReference type="InterPro" id="IPR040980">
    <property type="entry name" value="SWI2_SNF2"/>
</dbReference>
<name>A0ABP5X320_9ACTN</name>
<dbReference type="PROSITE" id="PS51192">
    <property type="entry name" value="HELICASE_ATP_BIND_1"/>
    <property type="match status" value="1"/>
</dbReference>
<evidence type="ECO:0000256" key="12">
    <source>
        <dbReference type="SAM" id="MobiDB-lite"/>
    </source>
</evidence>
<comment type="caution">
    <text evidence="14">The sequence shown here is derived from an EMBL/GenBank/DDBJ whole genome shotgun (WGS) entry which is preliminary data.</text>
</comment>
<evidence type="ECO:0000256" key="9">
    <source>
        <dbReference type="ARBA" id="ARBA00022840"/>
    </source>
</evidence>
<keyword evidence="8 11" id="KW-0378">Hydrolase</keyword>
<organism evidence="14 15">
    <name type="scientific">Streptomyces macrosporus</name>
    <dbReference type="NCBI Taxonomy" id="44032"/>
    <lineage>
        <taxon>Bacteria</taxon>
        <taxon>Bacillati</taxon>
        <taxon>Actinomycetota</taxon>
        <taxon>Actinomycetes</taxon>
        <taxon>Kitasatosporales</taxon>
        <taxon>Streptomycetaceae</taxon>
        <taxon>Streptomyces</taxon>
    </lineage>
</organism>
<dbReference type="Pfam" id="PF22679">
    <property type="entry name" value="T1R_D3-like"/>
    <property type="match status" value="1"/>
</dbReference>
<evidence type="ECO:0000256" key="11">
    <source>
        <dbReference type="RuleBase" id="RU364115"/>
    </source>
</evidence>
<gene>
    <name evidence="14" type="ORF">GCM10010405_25400</name>
</gene>
<dbReference type="GO" id="GO:0004519">
    <property type="term" value="F:endonuclease activity"/>
    <property type="evidence" value="ECO:0007669"/>
    <property type="project" value="UniProtKB-KW"/>
</dbReference>
<keyword evidence="4" id="KW-0540">Nuclease</keyword>
<accession>A0ABP5X320</accession>
<dbReference type="Proteomes" id="UP001501638">
    <property type="component" value="Unassembled WGS sequence"/>
</dbReference>
<evidence type="ECO:0000259" key="13">
    <source>
        <dbReference type="PROSITE" id="PS51192"/>
    </source>
</evidence>
<keyword evidence="5 11" id="KW-0547">Nucleotide-binding</keyword>
<evidence type="ECO:0000256" key="4">
    <source>
        <dbReference type="ARBA" id="ARBA00022722"/>
    </source>
</evidence>
<dbReference type="Gene3D" id="3.90.1570.50">
    <property type="match status" value="1"/>
</dbReference>
<keyword evidence="15" id="KW-1185">Reference proteome</keyword>
<dbReference type="EC" id="3.1.21.3" evidence="11"/>
<evidence type="ECO:0000256" key="6">
    <source>
        <dbReference type="ARBA" id="ARBA00022747"/>
    </source>
</evidence>
<dbReference type="Pfam" id="PF11867">
    <property type="entry name" value="T1RH-like_C"/>
    <property type="match status" value="1"/>
</dbReference>
<dbReference type="PANTHER" id="PTHR30195">
    <property type="entry name" value="TYPE I SITE-SPECIFIC DEOXYRIBONUCLEASE PROTEIN SUBUNIT M AND R"/>
    <property type="match status" value="1"/>
</dbReference>
<dbReference type="InterPro" id="IPR007409">
    <property type="entry name" value="Restrct_endonuc_type1_HsdR_N"/>
</dbReference>
<dbReference type="EMBL" id="BAAASZ010000020">
    <property type="protein sequence ID" value="GAA2440932.1"/>
    <property type="molecule type" value="Genomic_DNA"/>
</dbReference>
<keyword evidence="7 14" id="KW-0255">Endonuclease</keyword>
<dbReference type="PANTHER" id="PTHR30195:SF15">
    <property type="entry name" value="TYPE I RESTRICTION ENZYME HINDI ENDONUCLEASE SUBUNIT"/>
    <property type="match status" value="1"/>
</dbReference>
<evidence type="ECO:0000313" key="15">
    <source>
        <dbReference type="Proteomes" id="UP001501638"/>
    </source>
</evidence>
<dbReference type="InterPro" id="IPR055180">
    <property type="entry name" value="HsdR_RecA-like_helicase_dom_2"/>
</dbReference>
<proteinExistence type="inferred from homology"/>
<evidence type="ECO:0000256" key="3">
    <source>
        <dbReference type="ARBA" id="ARBA00011296"/>
    </source>
</evidence>
<comment type="similarity">
    <text evidence="2 11">Belongs to the HsdR family.</text>
</comment>
<keyword evidence="10 11" id="KW-0238">DNA-binding</keyword>
<evidence type="ECO:0000313" key="14">
    <source>
        <dbReference type="EMBL" id="GAA2440932.1"/>
    </source>
</evidence>
<comment type="catalytic activity">
    <reaction evidence="1 11">
        <text>Endonucleolytic cleavage of DNA to give random double-stranded fragments with terminal 5'-phosphates, ATP is simultaneously hydrolyzed.</text>
        <dbReference type="EC" id="3.1.21.3"/>
    </reaction>
</comment>
<dbReference type="Pfam" id="PF04313">
    <property type="entry name" value="HSDR_N"/>
    <property type="match status" value="1"/>
</dbReference>
<feature type="domain" description="Helicase ATP-binding" evidence="13">
    <location>
        <begin position="321"/>
        <end position="495"/>
    </location>
</feature>
<reference evidence="15" key="1">
    <citation type="journal article" date="2019" name="Int. J. Syst. Evol. Microbiol.">
        <title>The Global Catalogue of Microorganisms (GCM) 10K type strain sequencing project: providing services to taxonomists for standard genome sequencing and annotation.</title>
        <authorList>
            <consortium name="The Broad Institute Genomics Platform"/>
            <consortium name="The Broad Institute Genome Sequencing Center for Infectious Disease"/>
            <person name="Wu L."/>
            <person name="Ma J."/>
        </authorList>
    </citation>
    <scope>NUCLEOTIDE SEQUENCE [LARGE SCALE GENOMIC DNA]</scope>
    <source>
        <strain evidence="15">JCM 6305</strain>
    </source>
</reference>
<comment type="function">
    <text evidence="11">Subunit R is required for both nuclease and ATPase activities, but not for modification.</text>
</comment>
<dbReference type="NCBIfam" id="TIGR00348">
    <property type="entry name" value="hsdR"/>
    <property type="match status" value="1"/>
</dbReference>
<feature type="region of interest" description="Disordered" evidence="12">
    <location>
        <begin position="1"/>
        <end position="21"/>
    </location>
</feature>
<dbReference type="SUPFAM" id="SSF52540">
    <property type="entry name" value="P-loop containing nucleoside triphosphate hydrolases"/>
    <property type="match status" value="1"/>
</dbReference>
<evidence type="ECO:0000256" key="5">
    <source>
        <dbReference type="ARBA" id="ARBA00022741"/>
    </source>
</evidence>
<dbReference type="InterPro" id="IPR014001">
    <property type="entry name" value="Helicase_ATP-bd"/>
</dbReference>
<evidence type="ECO:0000256" key="8">
    <source>
        <dbReference type="ARBA" id="ARBA00022801"/>
    </source>
</evidence>
<comment type="subunit">
    <text evidence="3 11">The type I restriction/modification system is composed of three polypeptides R, M and S.</text>
</comment>
<dbReference type="Pfam" id="PF18766">
    <property type="entry name" value="SWI2_SNF2"/>
    <property type="match status" value="1"/>
</dbReference>
<dbReference type="InterPro" id="IPR004473">
    <property type="entry name" value="Restrct_endonuc_typeI_HsdR"/>
</dbReference>
<dbReference type="CDD" id="cd18800">
    <property type="entry name" value="SF2_C_EcoR124I-like"/>
    <property type="match status" value="1"/>
</dbReference>
<dbReference type="InterPro" id="IPR021810">
    <property type="entry name" value="T1RH-like_C"/>
</dbReference>
<dbReference type="CDD" id="cd22332">
    <property type="entry name" value="HsdR_N"/>
    <property type="match status" value="1"/>
</dbReference>
<dbReference type="InterPro" id="IPR051268">
    <property type="entry name" value="Type-I_R_enzyme_R_subunit"/>
</dbReference>
<sequence>MSSSYNTTPGPDPTAYPRDPDETQWEQWALEWLAEPAGWEHVPGAEIAPRRGDDSGERRSAWDKLLLPSRLRAALTRLNPHLTPDAVTEVMAEFSKRESADAFHEFHRLHTLLTRGVKVDVTDPATGETRTETAWALDFLDPLANDFTVASQVILKDPLSTGSRNRTRRLDIVAYVNGLPLAVFELKAAGSGDGSREAYDQLVTYRDEYGATALASVAFAVASDGITARVGTLHTPWEHMAPWDVDENGDPLSPAETREDEDHPTALEILIAGVFDPVRFLDLLANFLAFSRDNGNAVDTVRLAKAHQYTAVNKALDKTVTAVASDGRIGVVWHTQGSGKSKEMEFYSAKAMKHPALRNPTIVVLTDRLDLDNQLYTGFAQSDLLPEEPKKAERTELLRQLLERPSGGIVFSTLQKFRVSKEEKEAGLDHRVLTTRRNVIVIVDEAHRSHYGLLEGFAKNLRDALPNAAFIAFTGTPVSTDKANTQAVFGDYIDIYDLTRAVRDGATVKVYYENRHIPVEIPKDVDPDELDDVAEELTAELDEEEQKKARRALAAYEDVVGAPKRLRKLAADIVAHWEQRRAEMSKLLITGGRPVPGKGMIVCISRKVCAELYREITALRPGWHSDDDADGVIKCVFTGDASDPEPVQSHVRSPGEIKTIQRRATDPADKLELVIVQSMWLTGFDSPPLHTLYLDKPMRGAALMQAIARVNRRFGEKPSGLVVDFLGIADKLTAALAEYTKDDQATKPIGQSVAEAVEIVQEQHGKLCDMLHGVPWRQRRDSGRPRAFVNAVLDVIDYLEQPEPDLEEGRPTLTERYVKEARHLSRAHTLCPTAPELRPIRPDLEFFEAVRRYMGKLAAEKRKENGHATAADVELAIRQLTAGAVAADDVVDIYEAAGLEKPDLSHLDEDFVRRMRESTRPQLAIEALRRAIEREVRSVHPHNVIKQESFTEKLLRTMNRYKNGSLTAAAIIAELVKLAKEVSADRGRAKELGLTEDELAFYDAVTQNESALTMGESKLAAIARDLVKQIRNDATVDWQRQEQVQARMRSKIKRLLKRHGYPPDAEPSAIERVLRQAETFADAWSE</sequence>
<dbReference type="RefSeq" id="WP_344322381.1">
    <property type="nucleotide sequence ID" value="NZ_BAAASZ010000020.1"/>
</dbReference>
<dbReference type="SMART" id="SM00487">
    <property type="entry name" value="DEXDc"/>
    <property type="match status" value="1"/>
</dbReference>
<keyword evidence="9 11" id="KW-0067">ATP-binding</keyword>